<feature type="transmembrane region" description="Helical" evidence="2">
    <location>
        <begin position="84"/>
        <end position="105"/>
    </location>
</feature>
<protein>
    <recommendedName>
        <fullName evidence="5">MARVEL domain-containing protein</fullName>
    </recommendedName>
</protein>
<dbReference type="AlphaFoldDB" id="A0AAV9HJ20"/>
<keyword evidence="4" id="KW-1185">Reference proteome</keyword>
<reference evidence="3" key="2">
    <citation type="submission" date="2023-06" db="EMBL/GenBank/DDBJ databases">
        <authorList>
            <consortium name="Lawrence Berkeley National Laboratory"/>
            <person name="Mondo S.J."/>
            <person name="Hensen N."/>
            <person name="Bonometti L."/>
            <person name="Westerberg I."/>
            <person name="Brannstrom I.O."/>
            <person name="Guillou S."/>
            <person name="Cros-Aarteil S."/>
            <person name="Calhoun S."/>
            <person name="Haridas S."/>
            <person name="Kuo A."/>
            <person name="Pangilinan J."/>
            <person name="Riley R."/>
            <person name="Labutti K."/>
            <person name="Andreopoulos B."/>
            <person name="Lipzen A."/>
            <person name="Chen C."/>
            <person name="Yanf M."/>
            <person name="Daum C."/>
            <person name="Ng V."/>
            <person name="Clum A."/>
            <person name="Steindorff A."/>
            <person name="Ohm R."/>
            <person name="Martin F."/>
            <person name="Silar P."/>
            <person name="Natvig D."/>
            <person name="Lalanne C."/>
            <person name="Gautier V."/>
            <person name="Ament-Velasquez S.L."/>
            <person name="Kruys A."/>
            <person name="Hutchinson M.I."/>
            <person name="Powell A.J."/>
            <person name="Barry K."/>
            <person name="Miller A.N."/>
            <person name="Grigoriev I.V."/>
            <person name="Debuchy R."/>
            <person name="Gladieux P."/>
            <person name="Thoren M.H."/>
            <person name="Johannesson H."/>
        </authorList>
    </citation>
    <scope>NUCLEOTIDE SEQUENCE</scope>
    <source>
        <strain evidence="3">PSN324</strain>
    </source>
</reference>
<keyword evidence="2" id="KW-0472">Membrane</keyword>
<feature type="transmembrane region" description="Helical" evidence="2">
    <location>
        <begin position="155"/>
        <end position="176"/>
    </location>
</feature>
<proteinExistence type="predicted"/>
<comment type="caution">
    <text evidence="3">The sequence shown here is derived from an EMBL/GenBank/DDBJ whole genome shotgun (WGS) entry which is preliminary data.</text>
</comment>
<name>A0AAV9HJ20_9PEZI</name>
<evidence type="ECO:0000256" key="1">
    <source>
        <dbReference type="SAM" id="MobiDB-lite"/>
    </source>
</evidence>
<accession>A0AAV9HJ20</accession>
<keyword evidence="2" id="KW-1133">Transmembrane helix</keyword>
<evidence type="ECO:0000256" key="2">
    <source>
        <dbReference type="SAM" id="Phobius"/>
    </source>
</evidence>
<dbReference type="Proteomes" id="UP001321749">
    <property type="component" value="Unassembled WGS sequence"/>
</dbReference>
<feature type="compositionally biased region" description="Low complexity" evidence="1">
    <location>
        <begin position="229"/>
        <end position="240"/>
    </location>
</feature>
<feature type="region of interest" description="Disordered" evidence="1">
    <location>
        <begin position="229"/>
        <end position="263"/>
    </location>
</feature>
<sequence>MIIPPPKYVSPPSTWKSKLLLRAWSVLSCILIAALGGSIAAMKGVSGDFMIVLGLSLIVPFVWGIADGVCIYKRPGNRGIHPGAVVAIDLLIWLGLGFVTLLVGATGMASHPQRLVDDLYYRDGRYVGYRGDDDDDADIPELLALVDKIRGRGRAVVGFLAFLVITHFVIFVIGCSETHSRNRAPKTVYVVQPPTYANGQPQYQFLAAPGQYPQQQYYAPQQQQYYAPQQSFQPVPVQPSAAPGVEPKQEAQSQAQAGPERYS</sequence>
<feature type="transmembrane region" description="Helical" evidence="2">
    <location>
        <begin position="21"/>
        <end position="43"/>
    </location>
</feature>
<evidence type="ECO:0008006" key="5">
    <source>
        <dbReference type="Google" id="ProtNLM"/>
    </source>
</evidence>
<gene>
    <name evidence="3" type="ORF">QBC42DRAFT_180240</name>
</gene>
<feature type="transmembrane region" description="Helical" evidence="2">
    <location>
        <begin position="49"/>
        <end position="72"/>
    </location>
</feature>
<keyword evidence="2" id="KW-0812">Transmembrane</keyword>
<evidence type="ECO:0000313" key="4">
    <source>
        <dbReference type="Proteomes" id="UP001321749"/>
    </source>
</evidence>
<organism evidence="3 4">
    <name type="scientific">Cladorrhinum samala</name>
    <dbReference type="NCBI Taxonomy" id="585594"/>
    <lineage>
        <taxon>Eukaryota</taxon>
        <taxon>Fungi</taxon>
        <taxon>Dikarya</taxon>
        <taxon>Ascomycota</taxon>
        <taxon>Pezizomycotina</taxon>
        <taxon>Sordariomycetes</taxon>
        <taxon>Sordariomycetidae</taxon>
        <taxon>Sordariales</taxon>
        <taxon>Podosporaceae</taxon>
        <taxon>Cladorrhinum</taxon>
    </lineage>
</organism>
<reference evidence="3" key="1">
    <citation type="journal article" date="2023" name="Mol. Phylogenet. Evol.">
        <title>Genome-scale phylogeny and comparative genomics of the fungal order Sordariales.</title>
        <authorList>
            <person name="Hensen N."/>
            <person name="Bonometti L."/>
            <person name="Westerberg I."/>
            <person name="Brannstrom I.O."/>
            <person name="Guillou S."/>
            <person name="Cros-Aarteil S."/>
            <person name="Calhoun S."/>
            <person name="Haridas S."/>
            <person name="Kuo A."/>
            <person name="Mondo S."/>
            <person name="Pangilinan J."/>
            <person name="Riley R."/>
            <person name="LaButti K."/>
            <person name="Andreopoulos B."/>
            <person name="Lipzen A."/>
            <person name="Chen C."/>
            <person name="Yan M."/>
            <person name="Daum C."/>
            <person name="Ng V."/>
            <person name="Clum A."/>
            <person name="Steindorff A."/>
            <person name="Ohm R.A."/>
            <person name="Martin F."/>
            <person name="Silar P."/>
            <person name="Natvig D.O."/>
            <person name="Lalanne C."/>
            <person name="Gautier V."/>
            <person name="Ament-Velasquez S.L."/>
            <person name="Kruys A."/>
            <person name="Hutchinson M.I."/>
            <person name="Powell A.J."/>
            <person name="Barry K."/>
            <person name="Miller A.N."/>
            <person name="Grigoriev I.V."/>
            <person name="Debuchy R."/>
            <person name="Gladieux P."/>
            <person name="Hiltunen Thoren M."/>
            <person name="Johannesson H."/>
        </authorList>
    </citation>
    <scope>NUCLEOTIDE SEQUENCE</scope>
    <source>
        <strain evidence="3">PSN324</strain>
    </source>
</reference>
<dbReference type="EMBL" id="MU865005">
    <property type="protein sequence ID" value="KAK4460744.1"/>
    <property type="molecule type" value="Genomic_DNA"/>
</dbReference>
<evidence type="ECO:0000313" key="3">
    <source>
        <dbReference type="EMBL" id="KAK4460744.1"/>
    </source>
</evidence>